<dbReference type="PANTHER" id="PTHR41339:SF1">
    <property type="entry name" value="SECRETED PROTEIN"/>
    <property type="match status" value="1"/>
</dbReference>
<evidence type="ECO:0008006" key="3">
    <source>
        <dbReference type="Google" id="ProtNLM"/>
    </source>
</evidence>
<name>A0ABY2L4Y4_9LEPT</name>
<gene>
    <name evidence="1" type="ORF">EHQ10_09735</name>
</gene>
<comment type="caution">
    <text evidence="1">The sequence shown here is derived from an EMBL/GenBank/DDBJ whole genome shotgun (WGS) entry which is preliminary data.</text>
</comment>
<sequence>MKIKTKQIGVFLLGFAMMLGGLTNCKEKKEDNSLLLAAILYLNQGRAPGVYISGILVDENNQPMANRTVTIKGRGETPSVVRTGDATNSGYYKNVLSNTPFSTRYTAGEAAIATQCGAITGTYGATYPLTTNRRVICDTSTLAEEAKNAGILDSLVGSGEVVAQFTTNAEGAFVSQKFTLPNTGNTYTVEVEGAARNRRLRVARSGTSSLLTQSDIILGTNATPNEEVSTKYSFSIFNLIVEVEYPRPTRTLEGTLTSNVVIGPNEQVILQGTVIVPNGVTLSIGEGAKVFGSVSPGGALLVKQGGKLEAIGTATNPVVFSSEKAVGQRQPGDWQGIILQGNGIQTFGGRGSSAIGEGDVGSFGGNNNADSSGTLRYVRIEFAGAPFSPGNERNCLSLMGVGSGTTVEYVQCHRGFDDGFEWWGGAVDHKYLVSTANRDDQLDFTDGYIGRVQYAIAHMDINAVSSNDDTSRCVEGDGSTSNSCASTGRTPTNGNCADPWFANLTCVASNGNAVATSGTNLGPGWFVRRSGTTIPVGSISHSVVVGTTAAVSCNTGAGQEAVTKFGDITTTLGSVACAGGTALGGNSASDAITLTNVNITAPDWTPTAGTIAATGNLKTVGGAEMNQAAFDDTNYRGAINTGGTKWWDGWTSFPAN</sequence>
<organism evidence="1 2">
    <name type="scientific">Leptospira bouyouniensis</name>
    <dbReference type="NCBI Taxonomy" id="2484911"/>
    <lineage>
        <taxon>Bacteria</taxon>
        <taxon>Pseudomonadati</taxon>
        <taxon>Spirochaetota</taxon>
        <taxon>Spirochaetia</taxon>
        <taxon>Leptospirales</taxon>
        <taxon>Leptospiraceae</taxon>
        <taxon>Leptospira</taxon>
    </lineage>
</organism>
<evidence type="ECO:0000313" key="2">
    <source>
        <dbReference type="Proteomes" id="UP000297617"/>
    </source>
</evidence>
<dbReference type="RefSeq" id="WP_135753969.1">
    <property type="nucleotide sequence ID" value="NZ_RQFD01000013.1"/>
</dbReference>
<keyword evidence="2" id="KW-1185">Reference proteome</keyword>
<protein>
    <recommendedName>
        <fullName evidence="3">Lipoprotein</fullName>
    </recommendedName>
</protein>
<evidence type="ECO:0000313" key="1">
    <source>
        <dbReference type="EMBL" id="TGK49167.1"/>
    </source>
</evidence>
<accession>A0ABY2L4Y4</accession>
<dbReference type="PANTHER" id="PTHR41339">
    <property type="entry name" value="LIPL48"/>
    <property type="match status" value="1"/>
</dbReference>
<proteinExistence type="predicted"/>
<reference evidence="2" key="1">
    <citation type="journal article" date="2019" name="PLoS Negl. Trop. Dis.">
        <title>Revisiting the worldwide diversity of Leptospira species in the environment.</title>
        <authorList>
            <person name="Vincent A.T."/>
            <person name="Schiettekatte O."/>
            <person name="Bourhy P."/>
            <person name="Veyrier F.J."/>
            <person name="Picardeau M."/>
        </authorList>
    </citation>
    <scope>NUCLEOTIDE SEQUENCE [LARGE SCALE GENOMIC DNA]</scope>
    <source>
        <strain evidence="2">201800295</strain>
    </source>
</reference>
<dbReference type="Proteomes" id="UP000297617">
    <property type="component" value="Unassembled WGS sequence"/>
</dbReference>
<dbReference type="EMBL" id="RQFD01000013">
    <property type="protein sequence ID" value="TGK49167.1"/>
    <property type="molecule type" value="Genomic_DNA"/>
</dbReference>